<keyword evidence="2" id="KW-0540">Nuclease</keyword>
<dbReference type="HOGENOM" id="CLU_142825_1_0_9"/>
<dbReference type="PANTHER" id="PTHR33397">
    <property type="entry name" value="UPF0331 PROTEIN YUTE"/>
    <property type="match status" value="1"/>
</dbReference>
<dbReference type="InterPro" id="IPR008201">
    <property type="entry name" value="HepT-like"/>
</dbReference>
<gene>
    <name evidence="5" type="ordered locus">Daud_0363</name>
</gene>
<dbReference type="STRING" id="477974.Daud_0363"/>
<dbReference type="Pfam" id="PF01934">
    <property type="entry name" value="HepT-like"/>
    <property type="match status" value="1"/>
</dbReference>
<evidence type="ECO:0008006" key="7">
    <source>
        <dbReference type="Google" id="ProtNLM"/>
    </source>
</evidence>
<dbReference type="GO" id="GO:0016787">
    <property type="term" value="F:hydrolase activity"/>
    <property type="evidence" value="ECO:0007669"/>
    <property type="project" value="UniProtKB-KW"/>
</dbReference>
<sequence>MMVADVELIRGKLTELETYVRELENLQAYTLDELRTNLPRLWSVIHGLQLSIQILLDVGNHLLADLGVKARDYTEIIDKLGEMGVLPAEFAEEIRGMAGFRNVLVHGYASLDIARVHQTLHNNLNDFLKFAHHRASGSR</sequence>
<dbReference type="Proteomes" id="UP000008544">
    <property type="component" value="Chromosome"/>
</dbReference>
<dbReference type="PANTHER" id="PTHR33397:SF5">
    <property type="entry name" value="RNASE YUTE-RELATED"/>
    <property type="match status" value="1"/>
</dbReference>
<accession>B1I1Y9</accession>
<reference evidence="6" key="1">
    <citation type="submission" date="2007-10" db="EMBL/GenBank/DDBJ databases">
        <title>Complete sequence of chromosome of Desulforudis audaxviator MP104C.</title>
        <authorList>
            <person name="Copeland A."/>
            <person name="Lucas S."/>
            <person name="Lapidus A."/>
            <person name="Barry K."/>
            <person name="Glavina del Rio T."/>
            <person name="Dalin E."/>
            <person name="Tice H."/>
            <person name="Bruce D."/>
            <person name="Pitluck S."/>
            <person name="Lowry S.R."/>
            <person name="Larimer F."/>
            <person name="Land M.L."/>
            <person name="Hauser L."/>
            <person name="Kyrpides N."/>
            <person name="Ivanova N.N."/>
            <person name="Richardson P."/>
        </authorList>
    </citation>
    <scope>NUCLEOTIDE SEQUENCE [LARGE SCALE GENOMIC DNA]</scope>
    <source>
        <strain evidence="6">MP104C</strain>
    </source>
</reference>
<evidence type="ECO:0000256" key="3">
    <source>
        <dbReference type="ARBA" id="ARBA00022801"/>
    </source>
</evidence>
<dbReference type="GO" id="GO:0110001">
    <property type="term" value="C:toxin-antitoxin complex"/>
    <property type="evidence" value="ECO:0007669"/>
    <property type="project" value="InterPro"/>
</dbReference>
<evidence type="ECO:0000256" key="2">
    <source>
        <dbReference type="ARBA" id="ARBA00022722"/>
    </source>
</evidence>
<dbReference type="InterPro" id="IPR052379">
    <property type="entry name" value="Type_VII_TA_RNase"/>
</dbReference>
<dbReference type="InterPro" id="IPR037038">
    <property type="entry name" value="HepT-like_sf"/>
</dbReference>
<evidence type="ECO:0000313" key="6">
    <source>
        <dbReference type="Proteomes" id="UP000008544"/>
    </source>
</evidence>
<dbReference type="NCBIfam" id="NF047751">
    <property type="entry name" value="HepT_toxin"/>
    <property type="match status" value="1"/>
</dbReference>
<organism evidence="5 6">
    <name type="scientific">Desulforudis audaxviator (strain MP104C)</name>
    <dbReference type="NCBI Taxonomy" id="477974"/>
    <lineage>
        <taxon>Bacteria</taxon>
        <taxon>Bacillati</taxon>
        <taxon>Bacillota</taxon>
        <taxon>Clostridia</taxon>
        <taxon>Thermoanaerobacterales</taxon>
        <taxon>Candidatus Desulforudaceae</taxon>
        <taxon>Candidatus Desulforudis</taxon>
    </lineage>
</organism>
<dbReference type="OrthoDB" id="9796612at2"/>
<dbReference type="eggNOG" id="COG2445">
    <property type="taxonomic scope" value="Bacteria"/>
</dbReference>
<dbReference type="Gene3D" id="1.20.120.580">
    <property type="entry name" value="bsu32300-like"/>
    <property type="match status" value="1"/>
</dbReference>
<evidence type="ECO:0000256" key="4">
    <source>
        <dbReference type="ARBA" id="ARBA00024207"/>
    </source>
</evidence>
<evidence type="ECO:0000256" key="1">
    <source>
        <dbReference type="ARBA" id="ARBA00022649"/>
    </source>
</evidence>
<keyword evidence="6" id="KW-1185">Reference proteome</keyword>
<keyword evidence="1" id="KW-1277">Toxin-antitoxin system</keyword>
<protein>
    <recommendedName>
        <fullName evidence="7">DUF86 domain-containing protein</fullName>
    </recommendedName>
</protein>
<dbReference type="GO" id="GO:0004540">
    <property type="term" value="F:RNA nuclease activity"/>
    <property type="evidence" value="ECO:0007669"/>
    <property type="project" value="InterPro"/>
</dbReference>
<proteinExistence type="inferred from homology"/>
<dbReference type="EMBL" id="CP000860">
    <property type="protein sequence ID" value="ACA58921.1"/>
    <property type="molecule type" value="Genomic_DNA"/>
</dbReference>
<keyword evidence="3" id="KW-0378">Hydrolase</keyword>
<evidence type="ECO:0000313" key="5">
    <source>
        <dbReference type="EMBL" id="ACA58921.1"/>
    </source>
</evidence>
<comment type="similarity">
    <text evidence="4">Belongs to the HepT RNase toxin family.</text>
</comment>
<dbReference type="KEGG" id="dau:Daud_0363"/>
<reference evidence="5 6" key="2">
    <citation type="journal article" date="2008" name="Science">
        <title>Environmental genomics reveals a single-species ecosystem deep within Earth.</title>
        <authorList>
            <person name="Chivian D."/>
            <person name="Brodie E.L."/>
            <person name="Alm E.J."/>
            <person name="Culley D.E."/>
            <person name="Dehal P.S."/>
            <person name="Desantis T.Z."/>
            <person name="Gihring T.M."/>
            <person name="Lapidus A."/>
            <person name="Lin L.H."/>
            <person name="Lowry S.R."/>
            <person name="Moser D.P."/>
            <person name="Richardson P.M."/>
            <person name="Southam G."/>
            <person name="Wanger G."/>
            <person name="Pratt L.M."/>
            <person name="Andersen G.L."/>
            <person name="Hazen T.C."/>
            <person name="Brockman F.J."/>
            <person name="Arkin A.P."/>
            <person name="Onstott T.C."/>
        </authorList>
    </citation>
    <scope>NUCLEOTIDE SEQUENCE [LARGE SCALE GENOMIC DNA]</scope>
    <source>
        <strain evidence="5 6">MP104C</strain>
    </source>
</reference>
<name>B1I1Y9_DESAP</name>
<dbReference type="AlphaFoldDB" id="B1I1Y9"/>